<dbReference type="Gene3D" id="3.40.50.10890">
    <property type="match status" value="1"/>
</dbReference>
<organism evidence="4 5">
    <name type="scientific">Methylotuvimicrobium buryatense</name>
    <name type="common">Methylomicrobium buryatense</name>
    <dbReference type="NCBI Taxonomy" id="95641"/>
    <lineage>
        <taxon>Bacteria</taxon>
        <taxon>Pseudomonadati</taxon>
        <taxon>Pseudomonadota</taxon>
        <taxon>Gammaproteobacteria</taxon>
        <taxon>Methylococcales</taxon>
        <taxon>Methylococcaceae</taxon>
        <taxon>Methylotuvimicrobium</taxon>
    </lineage>
</organism>
<dbReference type="OrthoDB" id="9803916at2"/>
<dbReference type="InterPro" id="IPR036866">
    <property type="entry name" value="RibonucZ/Hydroxyglut_hydro"/>
</dbReference>
<accession>A0A4P9UR57</accession>
<evidence type="ECO:0000313" key="4">
    <source>
        <dbReference type="EMBL" id="QCW83952.1"/>
    </source>
</evidence>
<dbReference type="AlphaFoldDB" id="A0A4P9UR57"/>
<dbReference type="InterPro" id="IPR011108">
    <property type="entry name" value="RMMBL"/>
</dbReference>
<keyword evidence="5" id="KW-1185">Reference proteome</keyword>
<dbReference type="Pfam" id="PF00753">
    <property type="entry name" value="Lactamase_B"/>
    <property type="match status" value="1"/>
</dbReference>
<dbReference type="PANTHER" id="PTHR11203">
    <property type="entry name" value="CLEAVAGE AND POLYADENYLATION SPECIFICITY FACTOR FAMILY MEMBER"/>
    <property type="match status" value="1"/>
</dbReference>
<evidence type="ECO:0000259" key="3">
    <source>
        <dbReference type="SMART" id="SM01027"/>
    </source>
</evidence>
<evidence type="ECO:0000313" key="5">
    <source>
        <dbReference type="Proteomes" id="UP000305881"/>
    </source>
</evidence>
<dbReference type="Pfam" id="PF10996">
    <property type="entry name" value="Beta-Casp"/>
    <property type="match status" value="1"/>
</dbReference>
<reference evidence="5" key="1">
    <citation type="journal article" date="2019" name="J. Bacteriol.">
        <title>A Mutagenic Screen Identifies a TonB-Dependent Receptor Required for the Lanthanide Metal Switch in the Type I Methanotroph 'Methylotuvimicrobium buryatense' 5GB1C.</title>
        <authorList>
            <person name="Groom J.D."/>
            <person name="Ford S.M."/>
            <person name="Pesesky M.W."/>
            <person name="Lidstrom M.E."/>
        </authorList>
    </citation>
    <scope>NUCLEOTIDE SEQUENCE [LARGE SCALE GENOMIC DNA]</scope>
    <source>
        <strain evidence="5">5GB1C</strain>
    </source>
</reference>
<name>A0A4P9UR57_METBY</name>
<dbReference type="PANTHER" id="PTHR11203:SF37">
    <property type="entry name" value="INTEGRATOR COMPLEX SUBUNIT 11"/>
    <property type="match status" value="1"/>
</dbReference>
<dbReference type="SMART" id="SM01027">
    <property type="entry name" value="Beta-Casp"/>
    <property type="match status" value="1"/>
</dbReference>
<dbReference type="GO" id="GO:0004521">
    <property type="term" value="F:RNA endonuclease activity"/>
    <property type="evidence" value="ECO:0007669"/>
    <property type="project" value="TreeGrafter"/>
</dbReference>
<dbReference type="STRING" id="675511.GCA_000341735_03816"/>
<keyword evidence="1" id="KW-0378">Hydrolase</keyword>
<dbReference type="InterPro" id="IPR050698">
    <property type="entry name" value="MBL"/>
</dbReference>
<dbReference type="InterPro" id="IPR001279">
    <property type="entry name" value="Metallo-B-lactamas"/>
</dbReference>
<gene>
    <name evidence="4" type="ORF">EQU24_18170</name>
</gene>
<evidence type="ECO:0000259" key="2">
    <source>
        <dbReference type="SMART" id="SM00849"/>
    </source>
</evidence>
<feature type="domain" description="Beta-Casp" evidence="3">
    <location>
        <begin position="254"/>
        <end position="383"/>
    </location>
</feature>
<dbReference type="InterPro" id="IPR022712">
    <property type="entry name" value="Beta_Casp"/>
</dbReference>
<dbReference type="EMBL" id="CP035467">
    <property type="protein sequence ID" value="QCW83952.1"/>
    <property type="molecule type" value="Genomic_DNA"/>
</dbReference>
<dbReference type="RefSeq" id="WP_017842200.1">
    <property type="nucleotide sequence ID" value="NZ_CP035467.1"/>
</dbReference>
<proteinExistence type="predicted"/>
<evidence type="ECO:0000256" key="1">
    <source>
        <dbReference type="ARBA" id="ARBA00022801"/>
    </source>
</evidence>
<protein>
    <submittedName>
        <fullName evidence="4">MBL fold metallo-hydrolase</fullName>
    </submittedName>
</protein>
<sequence>MNTLTFLGATGQVTGSCYLLESNAKRILIDCGIFQGGKAADKQNRSRFPFNPSSIDAVVLSHAHLDHSGRLPQLYKDGFRGDLFLTEGSSHLLDLLLKDAALLQLRDTEWENKRRQRSGKKLLEPLYTLEDVENLLQLRKPIAYREPTEIVPGLSVTFHDAGHILGSAIVELKSNNGPQQKTLVFSGDLGNPHSPLLYDPEQLTEADILLLESTYGDRDHKPLDTTLDELREILIAAHENGGNVIIPSFAVGRTQDLIYWLGKLYREDALPQQQVFLDSPMAIEASKIYDDHSHLFNDDDPEFKNIAKRKDGWQTWLPNLVYSESTEDSIAINRIVGGSIIIAGSGMCTGGRIRHHLKYNLWRRNAHIVFVGFQAQGTLGRTLVEGQKDLKILGSQIHVQATIHTLGGLSAHADQSQLLRWASAFKDPKPRLYLIHGELNASHSLRTCFHRTDWDATLPEVGQTIEF</sequence>
<dbReference type="GO" id="GO:0016787">
    <property type="term" value="F:hydrolase activity"/>
    <property type="evidence" value="ECO:0007669"/>
    <property type="project" value="UniProtKB-KW"/>
</dbReference>
<feature type="domain" description="Metallo-beta-lactamase" evidence="2">
    <location>
        <begin position="14"/>
        <end position="238"/>
    </location>
</feature>
<dbReference type="Gene3D" id="3.60.15.10">
    <property type="entry name" value="Ribonuclease Z/Hydroxyacylglutathione hydrolase-like"/>
    <property type="match status" value="1"/>
</dbReference>
<dbReference type="Pfam" id="PF07521">
    <property type="entry name" value="RMMBL"/>
    <property type="match status" value="1"/>
</dbReference>
<dbReference type="Proteomes" id="UP000305881">
    <property type="component" value="Chromosome"/>
</dbReference>
<dbReference type="CDD" id="cd16295">
    <property type="entry name" value="TTHA0252-CPSF-like_MBL-fold"/>
    <property type="match status" value="1"/>
</dbReference>
<dbReference type="SUPFAM" id="SSF56281">
    <property type="entry name" value="Metallo-hydrolase/oxidoreductase"/>
    <property type="match status" value="1"/>
</dbReference>
<dbReference type="SMART" id="SM00849">
    <property type="entry name" value="Lactamase_B"/>
    <property type="match status" value="1"/>
</dbReference>
<dbReference type="KEGG" id="mbur:EQU24_18170"/>